<dbReference type="InterPro" id="IPR035994">
    <property type="entry name" value="Nucleoside_phosphorylase_sf"/>
</dbReference>
<dbReference type="Pfam" id="PF01048">
    <property type="entry name" value="PNP_UDP_1"/>
    <property type="match status" value="1"/>
</dbReference>
<dbReference type="NCBIfam" id="TIGR03664">
    <property type="entry name" value="fut_nucase"/>
    <property type="match status" value="1"/>
</dbReference>
<dbReference type="PANTHER" id="PTHR46832">
    <property type="entry name" value="5'-METHYLTHIOADENOSINE/S-ADENOSYLHOMOCYSTEINE NUCLEOSIDASE"/>
    <property type="match status" value="1"/>
</dbReference>
<evidence type="ECO:0000313" key="6">
    <source>
        <dbReference type="Proteomes" id="UP001234880"/>
    </source>
</evidence>
<feature type="domain" description="Nucleoside phosphorylase" evidence="4">
    <location>
        <begin position="171"/>
        <end position="291"/>
    </location>
</feature>
<dbReference type="InterPro" id="IPR000845">
    <property type="entry name" value="Nucleoside_phosphorylase_d"/>
</dbReference>
<keyword evidence="6" id="KW-1185">Reference proteome</keyword>
<dbReference type="EMBL" id="JAURUE010000001">
    <property type="protein sequence ID" value="MDP9609251.1"/>
    <property type="molecule type" value="Genomic_DNA"/>
</dbReference>
<evidence type="ECO:0000256" key="1">
    <source>
        <dbReference type="HAMAP-Rule" id="MF_00991"/>
    </source>
</evidence>
<comment type="function">
    <text evidence="1">Catalyzes the hydrolysis of futalosine (FL) to dehypoxanthine futalosine (DHFL) and hypoxanthine, a step in the biosynthesis of menaquinone (MK, vitamin K2).</text>
</comment>
<evidence type="ECO:0000256" key="2">
    <source>
        <dbReference type="NCBIfam" id="TIGR03664"/>
    </source>
</evidence>
<comment type="similarity">
    <text evidence="1">Belongs to the PNP/UDP phosphorylase family. Futalosine hydrolase subfamily.</text>
</comment>
<dbReference type="Proteomes" id="UP001234880">
    <property type="component" value="Unassembled WGS sequence"/>
</dbReference>
<keyword evidence="1" id="KW-0474">Menaquinone biosynthesis</keyword>
<evidence type="ECO:0000256" key="3">
    <source>
        <dbReference type="SAM" id="MobiDB-lite"/>
    </source>
</evidence>
<dbReference type="EC" id="3.2.2.26" evidence="1 2"/>
<organism evidence="5 6">
    <name type="scientific">Streptomyces demainii</name>
    <dbReference type="NCBI Taxonomy" id="588122"/>
    <lineage>
        <taxon>Bacteria</taxon>
        <taxon>Bacillati</taxon>
        <taxon>Actinomycetota</taxon>
        <taxon>Actinomycetes</taxon>
        <taxon>Kitasatosporales</taxon>
        <taxon>Streptomycetaceae</taxon>
        <taxon>Streptomyces</taxon>
    </lineage>
</organism>
<comment type="pathway">
    <text evidence="1">Quinol/quinone metabolism; menaquinone biosynthesis.</text>
</comment>
<dbReference type="RefSeq" id="WP_253366636.1">
    <property type="nucleotide sequence ID" value="NZ_JAURUE010000001.1"/>
</dbReference>
<feature type="region of interest" description="Disordered" evidence="3">
    <location>
        <begin position="97"/>
        <end position="173"/>
    </location>
</feature>
<proteinExistence type="inferred from homology"/>
<dbReference type="Gene3D" id="3.40.50.1580">
    <property type="entry name" value="Nucleoside phosphorylase domain"/>
    <property type="match status" value="2"/>
</dbReference>
<protein>
    <recommendedName>
        <fullName evidence="1 2">Futalosine hydrolase</fullName>
        <shortName evidence="1">FL hydrolase</shortName>
        <ecNumber evidence="1 2">3.2.2.26</ecNumber>
    </recommendedName>
    <alternativeName>
        <fullName evidence="1">Futalosine nucleosidase</fullName>
    </alternativeName>
    <alternativeName>
        <fullName evidence="1">Menaquinone biosynthetic enzyme MqnB</fullName>
    </alternativeName>
</protein>
<reference evidence="5 6" key="1">
    <citation type="submission" date="2023-07" db="EMBL/GenBank/DDBJ databases">
        <title>Sequencing the genomes of 1000 actinobacteria strains.</title>
        <authorList>
            <person name="Klenk H.-P."/>
        </authorList>
    </citation>
    <scope>NUCLEOTIDE SEQUENCE [LARGE SCALE GENOMIC DNA]</scope>
    <source>
        <strain evidence="5 6">DSM 41600</strain>
    </source>
</reference>
<dbReference type="SUPFAM" id="SSF53167">
    <property type="entry name" value="Purine and uridine phosphorylases"/>
    <property type="match status" value="1"/>
</dbReference>
<dbReference type="InterPro" id="IPR019963">
    <property type="entry name" value="FL_hydrolase_MqnB"/>
</dbReference>
<dbReference type="CDD" id="cd17766">
    <property type="entry name" value="futalosine_nucleosidase_MqnB"/>
    <property type="match status" value="1"/>
</dbReference>
<keyword evidence="1 5" id="KW-0378">Hydrolase</keyword>
<dbReference type="PANTHER" id="PTHR46832:SF2">
    <property type="entry name" value="FUTALOSINE HYDROLASE"/>
    <property type="match status" value="1"/>
</dbReference>
<sequence length="327" mass="32022">MRVLIVTAVPAERDAVVRGVGATAPEVAELPVPGGVIHRLSPAPPTGPPLTVDVLAAGVGPAAAAAGTAAALTAAAVARTPYDLAVSAGIGGGFSTPRPGAAHLAPGTPHPRPGTPHPDTGTAPSSSAALPGPDTGPGLAHSHSPGTAPLGPPDTDTVPPGPDTVPPDTDTVPLGSIVVADAIVAADLGAETPDGFTAVTDLGFGTVEHLPPAPLVAAVAEATNAVRGTVLTVSTVTGSAERAAELLRRHPRAAAEAMEGFGVAEAAAAQSVPVLEVRAVSNTVGPRDRAAWRIGEALEALTGAFGTLAPLLPLLGTWTSDPEGTRQ</sequence>
<comment type="caution">
    <text evidence="5">The sequence shown here is derived from an EMBL/GenBank/DDBJ whole genome shotgun (WGS) entry which is preliminary data.</text>
</comment>
<comment type="catalytic activity">
    <reaction evidence="1">
        <text>futalosine + H2O = dehypoxanthine futalosine + hypoxanthine</text>
        <dbReference type="Rhea" id="RHEA:25904"/>
        <dbReference type="ChEBI" id="CHEBI:15377"/>
        <dbReference type="ChEBI" id="CHEBI:17368"/>
        <dbReference type="ChEBI" id="CHEBI:58863"/>
        <dbReference type="ChEBI" id="CHEBI:58864"/>
        <dbReference type="EC" id="3.2.2.26"/>
    </reaction>
</comment>
<keyword evidence="5" id="KW-0326">Glycosidase</keyword>
<evidence type="ECO:0000313" key="5">
    <source>
        <dbReference type="EMBL" id="MDP9609251.1"/>
    </source>
</evidence>
<dbReference type="HAMAP" id="MF_00991">
    <property type="entry name" value="MqnB"/>
    <property type="match status" value="1"/>
</dbReference>
<accession>A0ABT9KLE1</accession>
<name>A0ABT9KLE1_9ACTN</name>
<dbReference type="GO" id="GO:0016798">
    <property type="term" value="F:hydrolase activity, acting on glycosyl bonds"/>
    <property type="evidence" value="ECO:0007669"/>
    <property type="project" value="UniProtKB-KW"/>
</dbReference>
<evidence type="ECO:0000259" key="4">
    <source>
        <dbReference type="Pfam" id="PF01048"/>
    </source>
</evidence>
<gene>
    <name evidence="1" type="primary">mqnB</name>
    <name evidence="5" type="ORF">JOF35_001528</name>
</gene>